<dbReference type="InterPro" id="IPR029057">
    <property type="entry name" value="PRTase-like"/>
</dbReference>
<accession>A0AAW7XLZ9</accession>
<dbReference type="Proteomes" id="UP001169862">
    <property type="component" value="Unassembled WGS sequence"/>
</dbReference>
<evidence type="ECO:0000313" key="3">
    <source>
        <dbReference type="Proteomes" id="UP001169862"/>
    </source>
</evidence>
<dbReference type="AlphaFoldDB" id="A0AAW7XLZ9"/>
<dbReference type="InterPro" id="IPR044005">
    <property type="entry name" value="DZR_2"/>
</dbReference>
<organism evidence="2 3">
    <name type="scientific">Neptunomonas phycophila</name>
    <dbReference type="NCBI Taxonomy" id="1572645"/>
    <lineage>
        <taxon>Bacteria</taxon>
        <taxon>Pseudomonadati</taxon>
        <taxon>Pseudomonadota</taxon>
        <taxon>Gammaproteobacteria</taxon>
        <taxon>Oceanospirillales</taxon>
        <taxon>Oceanospirillaceae</taxon>
        <taxon>Neptunomonas</taxon>
    </lineage>
</organism>
<dbReference type="RefSeq" id="WP_303551100.1">
    <property type="nucleotide sequence ID" value="NZ_JAUOPG010000008.1"/>
</dbReference>
<sequence>MLSIFKNICIKNKQKCLLCSLPHSEDSELCRPCLEDLPWANLTCFQCGLPLNAQRSGYLCGQCLQHPPPYTNTTAAFLYLFPINALLPRLKSSRGLHHHHWMTDCLIRQINNRHQALPEILIPVPIHITRRITRGFNQSEWICRHLSQSLQIPTDYVSLTKVKASKSQAQLDSFNRRRNLKAHFRYQGPAYSHVAVIDDVMTTGTTAAAIAKTLLLAGVQQVDIWVLARTPEPDFLD</sequence>
<gene>
    <name evidence="2" type="ORF">Q4490_12710</name>
</gene>
<dbReference type="InterPro" id="IPR051910">
    <property type="entry name" value="ComF/GntX_DNA_util-trans"/>
</dbReference>
<evidence type="ECO:0000313" key="2">
    <source>
        <dbReference type="EMBL" id="MDO6454428.1"/>
    </source>
</evidence>
<dbReference type="EMBL" id="JAUOPG010000008">
    <property type="protein sequence ID" value="MDO6454428.1"/>
    <property type="molecule type" value="Genomic_DNA"/>
</dbReference>
<name>A0AAW7XLZ9_9GAMM</name>
<dbReference type="Gene3D" id="3.40.50.2020">
    <property type="match status" value="1"/>
</dbReference>
<dbReference type="SUPFAM" id="SSF53271">
    <property type="entry name" value="PRTase-like"/>
    <property type="match status" value="1"/>
</dbReference>
<reference evidence="2" key="1">
    <citation type="submission" date="2023-07" db="EMBL/GenBank/DDBJ databases">
        <title>Genome content predicts the carbon catabolic preferences of heterotrophic bacteria.</title>
        <authorList>
            <person name="Gralka M."/>
        </authorList>
    </citation>
    <scope>NUCLEOTIDE SEQUENCE</scope>
    <source>
        <strain evidence="2">I2M16</strain>
    </source>
</reference>
<evidence type="ECO:0000259" key="1">
    <source>
        <dbReference type="Pfam" id="PF18912"/>
    </source>
</evidence>
<feature type="domain" description="Double zinc ribbon" evidence="1">
    <location>
        <begin position="14"/>
        <end position="64"/>
    </location>
</feature>
<comment type="caution">
    <text evidence="2">The sequence shown here is derived from an EMBL/GenBank/DDBJ whole genome shotgun (WGS) entry which is preliminary data.</text>
</comment>
<dbReference type="PANTHER" id="PTHR47505:SF1">
    <property type="entry name" value="DNA UTILIZATION PROTEIN YHGH"/>
    <property type="match status" value="1"/>
</dbReference>
<dbReference type="PANTHER" id="PTHR47505">
    <property type="entry name" value="DNA UTILIZATION PROTEIN YHGH"/>
    <property type="match status" value="1"/>
</dbReference>
<protein>
    <submittedName>
        <fullName evidence="2">Double zinc ribbon domain-containing protein</fullName>
    </submittedName>
</protein>
<proteinExistence type="predicted"/>
<dbReference type="Pfam" id="PF18912">
    <property type="entry name" value="DZR_2"/>
    <property type="match status" value="1"/>
</dbReference>